<protein>
    <submittedName>
        <fullName evidence="1">Uncharacterized protein</fullName>
    </submittedName>
</protein>
<sequence length="185" mass="21309">MECYEVLSDYICSILDDTLKVNYFYRLTLAFDASSDSINSYAPLTEELFNSFYTLPLGLDYLREAAITEKMRISQQLAKIASIGHERAIRVILNTFNKVLESNQNTFVEEDSWYACLANSNDLVALQFVEFANDRKVLIQVLSYRDAKYLKELCSSTHNTLSLKYVKKYLQGNSVGEELLRKYCP</sequence>
<proteinExistence type="predicted"/>
<dbReference type="Proteomes" id="UP000030755">
    <property type="component" value="Unassembled WGS sequence"/>
</dbReference>
<evidence type="ECO:0000313" key="1">
    <source>
        <dbReference type="EMBL" id="EPZ32821.1"/>
    </source>
</evidence>
<reference evidence="1 2" key="1">
    <citation type="journal article" date="2013" name="Curr. Biol.">
        <title>Shared signatures of parasitism and phylogenomics unite Cryptomycota and microsporidia.</title>
        <authorList>
            <person name="James T.Y."/>
            <person name="Pelin A."/>
            <person name="Bonen L."/>
            <person name="Ahrendt S."/>
            <person name="Sain D."/>
            <person name="Corradi N."/>
            <person name="Stajich J.E."/>
        </authorList>
    </citation>
    <scope>NUCLEOTIDE SEQUENCE [LARGE SCALE GENOMIC DNA]</scope>
    <source>
        <strain evidence="1 2">CSF55</strain>
    </source>
</reference>
<dbReference type="EMBL" id="KE561110">
    <property type="protein sequence ID" value="EPZ32821.1"/>
    <property type="molecule type" value="Genomic_DNA"/>
</dbReference>
<organism evidence="1 2">
    <name type="scientific">Rozella allomycis (strain CSF55)</name>
    <dbReference type="NCBI Taxonomy" id="988480"/>
    <lineage>
        <taxon>Eukaryota</taxon>
        <taxon>Fungi</taxon>
        <taxon>Fungi incertae sedis</taxon>
        <taxon>Cryptomycota</taxon>
        <taxon>Cryptomycota incertae sedis</taxon>
        <taxon>Rozella</taxon>
    </lineage>
</organism>
<gene>
    <name evidence="1" type="ORF">O9G_004092</name>
</gene>
<dbReference type="HOGENOM" id="CLU_1462132_0_0_1"/>
<accession>A0A075ARA1</accession>
<evidence type="ECO:0000313" key="2">
    <source>
        <dbReference type="Proteomes" id="UP000030755"/>
    </source>
</evidence>
<name>A0A075ARA1_ROZAC</name>
<dbReference type="AlphaFoldDB" id="A0A075ARA1"/>
<keyword evidence="2" id="KW-1185">Reference proteome</keyword>